<dbReference type="InterPro" id="IPR020562">
    <property type="entry name" value="PRibGlycinamide_synth_N"/>
</dbReference>
<reference evidence="17" key="2">
    <citation type="submission" date="2021-04" db="EMBL/GenBank/DDBJ databases">
        <authorList>
            <person name="Gilroy R."/>
        </authorList>
    </citation>
    <scope>NUCLEOTIDE SEQUENCE</scope>
    <source>
        <strain evidence="17">2189</strain>
    </source>
</reference>
<comment type="catalytic activity">
    <reaction evidence="14">
        <text>5-phospho-beta-D-ribosylamine + glycine + ATP = N(1)-(5-phospho-beta-D-ribosyl)glycinamide + ADP + phosphate + H(+)</text>
        <dbReference type="Rhea" id="RHEA:17453"/>
        <dbReference type="ChEBI" id="CHEBI:15378"/>
        <dbReference type="ChEBI" id="CHEBI:30616"/>
        <dbReference type="ChEBI" id="CHEBI:43474"/>
        <dbReference type="ChEBI" id="CHEBI:57305"/>
        <dbReference type="ChEBI" id="CHEBI:58681"/>
        <dbReference type="ChEBI" id="CHEBI:143788"/>
        <dbReference type="ChEBI" id="CHEBI:456216"/>
        <dbReference type="EC" id="6.3.4.13"/>
    </reaction>
</comment>
<dbReference type="GO" id="GO:0004637">
    <property type="term" value="F:phosphoribosylamine-glycine ligase activity"/>
    <property type="evidence" value="ECO:0007669"/>
    <property type="project" value="UniProtKB-UniRule"/>
</dbReference>
<evidence type="ECO:0000256" key="7">
    <source>
        <dbReference type="ARBA" id="ARBA00022741"/>
    </source>
</evidence>
<keyword evidence="6" id="KW-0479">Metal-binding</keyword>
<evidence type="ECO:0000256" key="6">
    <source>
        <dbReference type="ARBA" id="ARBA00022723"/>
    </source>
</evidence>
<dbReference type="NCBIfam" id="TIGR00877">
    <property type="entry name" value="purD"/>
    <property type="match status" value="1"/>
</dbReference>
<sequence>MNVLVIGNGGREHAIVHALAKSPLVDKMYCMKGNAGIAELAECVDVDYCDVKAVGDWVDAHPDVEYTVIAPDDPLALGLADELEGRGHRVFGPNKAAAQIEASKSFAKQLMKKYGIPTAAYEVFDDYDKALAYVRGGKFPVVLKADGLALGKGVLICETLEEAEQGLRQIMLDKAFGAAGNKVVIEEFLQGKEFTPGEEVSVLTFTDGKTIVPMLASCDHKRALDGDKGLNTGGMGTFTPCPFYSQEIADEVMQNILLPTVHAMNAEGRPFKGVLYCGLMRTPEGMKVVEYNARFGDPETQVVLPMLKTDLMEIFQAITDERLADINIEWEQGACVCVVLASGGYPQKYEKGKPIEIGALDEDVILYHAGTARKDGALVTSGGRVLGVCAKGDTVAEARKKAYANIQKIKFEGMQYRSDIGIKYNAGV</sequence>
<dbReference type="SUPFAM" id="SSF52440">
    <property type="entry name" value="PreATP-grasp domain"/>
    <property type="match status" value="1"/>
</dbReference>
<feature type="domain" description="ATP-grasp" evidence="16">
    <location>
        <begin position="108"/>
        <end position="320"/>
    </location>
</feature>
<dbReference type="GO" id="GO:0009113">
    <property type="term" value="P:purine nucleobase biosynthetic process"/>
    <property type="evidence" value="ECO:0007669"/>
    <property type="project" value="InterPro"/>
</dbReference>
<dbReference type="GO" id="GO:0005524">
    <property type="term" value="F:ATP binding"/>
    <property type="evidence" value="ECO:0007669"/>
    <property type="project" value="UniProtKB-UniRule"/>
</dbReference>
<dbReference type="SMART" id="SM01210">
    <property type="entry name" value="GARS_C"/>
    <property type="match status" value="1"/>
</dbReference>
<evidence type="ECO:0000256" key="3">
    <source>
        <dbReference type="ARBA" id="ARBA00005174"/>
    </source>
</evidence>
<evidence type="ECO:0000256" key="15">
    <source>
        <dbReference type="PROSITE-ProRule" id="PRU00409"/>
    </source>
</evidence>
<evidence type="ECO:0000313" key="18">
    <source>
        <dbReference type="Proteomes" id="UP000886847"/>
    </source>
</evidence>
<dbReference type="SUPFAM" id="SSF56059">
    <property type="entry name" value="Glutathione synthetase ATP-binding domain-like"/>
    <property type="match status" value="1"/>
</dbReference>
<dbReference type="InterPro" id="IPR020561">
    <property type="entry name" value="PRibGlycinamid_synth_ATP-grasp"/>
</dbReference>
<organism evidence="17 18">
    <name type="scientific">Candidatus Borkfalkia faecavium</name>
    <dbReference type="NCBI Taxonomy" id="2838508"/>
    <lineage>
        <taxon>Bacteria</taxon>
        <taxon>Bacillati</taxon>
        <taxon>Bacillota</taxon>
        <taxon>Clostridia</taxon>
        <taxon>Christensenellales</taxon>
        <taxon>Christensenellaceae</taxon>
        <taxon>Candidatus Borkfalkia</taxon>
    </lineage>
</organism>
<dbReference type="SUPFAM" id="SSF51246">
    <property type="entry name" value="Rudiment single hybrid motif"/>
    <property type="match status" value="1"/>
</dbReference>
<accession>A0A9D1W146</accession>
<evidence type="ECO:0000256" key="4">
    <source>
        <dbReference type="ARBA" id="ARBA00013255"/>
    </source>
</evidence>
<dbReference type="FunFam" id="3.30.1490.20:FF:000006">
    <property type="entry name" value="phosphoribosylamine--glycine ligase, chloroplastic-like"/>
    <property type="match status" value="1"/>
</dbReference>
<dbReference type="EMBL" id="DXEW01000005">
    <property type="protein sequence ID" value="HIX49922.1"/>
    <property type="molecule type" value="Genomic_DNA"/>
</dbReference>
<keyword evidence="7 15" id="KW-0547">Nucleotide-binding</keyword>
<keyword evidence="5 14" id="KW-0436">Ligase</keyword>
<dbReference type="Pfam" id="PF01071">
    <property type="entry name" value="GARS_A"/>
    <property type="match status" value="1"/>
</dbReference>
<dbReference type="FunFam" id="3.30.470.20:FF:000018">
    <property type="entry name" value="Trifunctional purine biosynthetic protein adenosine-3"/>
    <property type="match status" value="1"/>
</dbReference>
<dbReference type="FunFam" id="3.90.600.10:FF:000001">
    <property type="entry name" value="Trifunctional purine biosynthetic protein adenosine-3"/>
    <property type="match status" value="1"/>
</dbReference>
<comment type="cofactor">
    <cofactor evidence="2">
        <name>Mg(2+)</name>
        <dbReference type="ChEBI" id="CHEBI:18420"/>
    </cofactor>
</comment>
<evidence type="ECO:0000256" key="13">
    <source>
        <dbReference type="ARBA" id="ARBA00042864"/>
    </source>
</evidence>
<dbReference type="InterPro" id="IPR020560">
    <property type="entry name" value="PRibGlycinamide_synth_C-dom"/>
</dbReference>
<evidence type="ECO:0000256" key="5">
    <source>
        <dbReference type="ARBA" id="ARBA00022598"/>
    </source>
</evidence>
<reference evidence="17" key="1">
    <citation type="journal article" date="2021" name="PeerJ">
        <title>Extensive microbial diversity within the chicken gut microbiome revealed by metagenomics and culture.</title>
        <authorList>
            <person name="Gilroy R."/>
            <person name="Ravi A."/>
            <person name="Getino M."/>
            <person name="Pursley I."/>
            <person name="Horton D.L."/>
            <person name="Alikhan N.F."/>
            <person name="Baker D."/>
            <person name="Gharbi K."/>
            <person name="Hall N."/>
            <person name="Watson M."/>
            <person name="Adriaenssens E.M."/>
            <person name="Foster-Nyarko E."/>
            <person name="Jarju S."/>
            <person name="Secka A."/>
            <person name="Antonio M."/>
            <person name="Oren A."/>
            <person name="Chaudhuri R.R."/>
            <person name="La Ragione R."/>
            <person name="Hildebrand F."/>
            <person name="Pallen M.J."/>
        </authorList>
    </citation>
    <scope>NUCLEOTIDE SEQUENCE</scope>
    <source>
        <strain evidence="17">2189</strain>
    </source>
</reference>
<proteinExistence type="inferred from homology"/>
<dbReference type="Gene3D" id="3.30.1490.20">
    <property type="entry name" value="ATP-grasp fold, A domain"/>
    <property type="match status" value="1"/>
</dbReference>
<dbReference type="InterPro" id="IPR037123">
    <property type="entry name" value="PRibGlycinamide_synth_C_sf"/>
</dbReference>
<evidence type="ECO:0000256" key="11">
    <source>
        <dbReference type="ARBA" id="ARBA00038345"/>
    </source>
</evidence>
<evidence type="ECO:0000256" key="9">
    <source>
        <dbReference type="ARBA" id="ARBA00022840"/>
    </source>
</evidence>
<protein>
    <recommendedName>
        <fullName evidence="4 14">Phosphoribosylamine--glycine ligase</fullName>
        <ecNumber evidence="4 14">6.3.4.13</ecNumber>
    </recommendedName>
    <alternativeName>
        <fullName evidence="14">GARS</fullName>
    </alternativeName>
    <alternativeName>
        <fullName evidence="12 14">Glycinamide ribonucleotide synthetase</fullName>
    </alternativeName>
    <alternativeName>
        <fullName evidence="13 14">Phosphoribosylglycinamide synthetase</fullName>
    </alternativeName>
</protein>
<gene>
    <name evidence="14 17" type="primary">purD</name>
    <name evidence="17" type="ORF">H9851_01390</name>
</gene>
<keyword evidence="9 15" id="KW-0067">ATP-binding</keyword>
<dbReference type="Gene3D" id="3.30.470.20">
    <property type="entry name" value="ATP-grasp fold, B domain"/>
    <property type="match status" value="1"/>
</dbReference>
<dbReference type="Pfam" id="PF02843">
    <property type="entry name" value="GARS_C"/>
    <property type="match status" value="1"/>
</dbReference>
<comment type="similarity">
    <text evidence="11 14">Belongs to the GARS family.</text>
</comment>
<keyword evidence="10" id="KW-0464">Manganese</keyword>
<dbReference type="Pfam" id="PF02844">
    <property type="entry name" value="GARS_N"/>
    <property type="match status" value="1"/>
</dbReference>
<dbReference type="GO" id="GO:0046872">
    <property type="term" value="F:metal ion binding"/>
    <property type="evidence" value="ECO:0007669"/>
    <property type="project" value="UniProtKB-KW"/>
</dbReference>
<evidence type="ECO:0000256" key="8">
    <source>
        <dbReference type="ARBA" id="ARBA00022755"/>
    </source>
</evidence>
<dbReference type="InterPro" id="IPR016185">
    <property type="entry name" value="PreATP-grasp_dom_sf"/>
</dbReference>
<dbReference type="InterPro" id="IPR013815">
    <property type="entry name" value="ATP_grasp_subdomain_1"/>
</dbReference>
<keyword evidence="8 14" id="KW-0658">Purine biosynthesis</keyword>
<dbReference type="InterPro" id="IPR011761">
    <property type="entry name" value="ATP-grasp"/>
</dbReference>
<evidence type="ECO:0000256" key="1">
    <source>
        <dbReference type="ARBA" id="ARBA00001936"/>
    </source>
</evidence>
<dbReference type="InterPro" id="IPR020559">
    <property type="entry name" value="PRibGlycinamide_synth_CS"/>
</dbReference>
<evidence type="ECO:0000313" key="17">
    <source>
        <dbReference type="EMBL" id="HIX49922.1"/>
    </source>
</evidence>
<name>A0A9D1W146_9FIRM</name>
<dbReference type="PROSITE" id="PS00184">
    <property type="entry name" value="GARS"/>
    <property type="match status" value="1"/>
</dbReference>
<evidence type="ECO:0000256" key="12">
    <source>
        <dbReference type="ARBA" id="ARBA00042242"/>
    </source>
</evidence>
<dbReference type="Proteomes" id="UP000886847">
    <property type="component" value="Unassembled WGS sequence"/>
</dbReference>
<dbReference type="PANTHER" id="PTHR43472">
    <property type="entry name" value="PHOSPHORIBOSYLAMINE--GLYCINE LIGASE"/>
    <property type="match status" value="1"/>
</dbReference>
<dbReference type="PROSITE" id="PS50975">
    <property type="entry name" value="ATP_GRASP"/>
    <property type="match status" value="1"/>
</dbReference>
<dbReference type="SMART" id="SM01209">
    <property type="entry name" value="GARS_A"/>
    <property type="match status" value="1"/>
</dbReference>
<evidence type="ECO:0000259" key="16">
    <source>
        <dbReference type="PROSITE" id="PS50975"/>
    </source>
</evidence>
<comment type="caution">
    <text evidence="17">The sequence shown here is derived from an EMBL/GenBank/DDBJ whole genome shotgun (WGS) entry which is preliminary data.</text>
</comment>
<evidence type="ECO:0000256" key="14">
    <source>
        <dbReference type="HAMAP-Rule" id="MF_00138"/>
    </source>
</evidence>
<dbReference type="InterPro" id="IPR000115">
    <property type="entry name" value="PRibGlycinamide_synth"/>
</dbReference>
<comment type="cofactor">
    <cofactor evidence="1">
        <name>Mn(2+)</name>
        <dbReference type="ChEBI" id="CHEBI:29035"/>
    </cofactor>
</comment>
<evidence type="ECO:0000256" key="10">
    <source>
        <dbReference type="ARBA" id="ARBA00023211"/>
    </source>
</evidence>
<dbReference type="EC" id="6.3.4.13" evidence="4 14"/>
<dbReference type="HAMAP" id="MF_00138">
    <property type="entry name" value="GARS"/>
    <property type="match status" value="1"/>
</dbReference>
<comment type="pathway">
    <text evidence="3 14">Purine metabolism; IMP biosynthesis via de novo pathway; N(1)-(5-phospho-D-ribosyl)glycinamide from 5-phospho-alpha-D-ribose 1-diphosphate: step 2/2.</text>
</comment>
<dbReference type="AlphaFoldDB" id="A0A9D1W146"/>
<dbReference type="Gene3D" id="3.40.50.20">
    <property type="match status" value="1"/>
</dbReference>
<evidence type="ECO:0000256" key="2">
    <source>
        <dbReference type="ARBA" id="ARBA00001946"/>
    </source>
</evidence>
<dbReference type="Gene3D" id="3.90.600.10">
    <property type="entry name" value="Phosphoribosylglycinamide synthetase, C-terminal domain"/>
    <property type="match status" value="1"/>
</dbReference>
<dbReference type="InterPro" id="IPR011054">
    <property type="entry name" value="Rudment_hybrid_motif"/>
</dbReference>
<dbReference type="GO" id="GO:0006189">
    <property type="term" value="P:'de novo' IMP biosynthetic process"/>
    <property type="evidence" value="ECO:0007669"/>
    <property type="project" value="UniProtKB-UniRule"/>
</dbReference>
<dbReference type="PANTHER" id="PTHR43472:SF1">
    <property type="entry name" value="PHOSPHORIBOSYLAMINE--GLYCINE LIGASE, CHLOROPLASTIC"/>
    <property type="match status" value="1"/>
</dbReference>